<dbReference type="EMBL" id="PEIB01000002">
    <property type="protein sequence ID" value="RXJ74479.1"/>
    <property type="molecule type" value="Genomic_DNA"/>
</dbReference>
<dbReference type="Proteomes" id="UP000290287">
    <property type="component" value="Unassembled WGS sequence"/>
</dbReference>
<sequence>MSLTFSPKLYDITFSIDGNGGISPTQQSIKYNQSVSFTITPDEHYEVNTVNGCQGNLSGNTYTINGTDGHCEVSLSFKEKYYQVTTAILGEGSLSITETELKNSQMIDITVSPEVHHEISNINGCQGVLNGDLYVLSEVTEDCQITADFTPKLYSVSTSVIGDGTISPDASQLTHQDNQTFSMLAGNLQQVASVTGCSGIQDGNNYTVSNVDSDCEISVEFEAVPAVNESYESVSVTELTLPLKLQNVNHIEGLIEDITALDKPDRFNFNDISFRKSDNIWYVKNNTPIPINALPVQLGSNKAFTLVKLSETLPEYSEAEVDFPSLMTESIIYAHQYRLFNPTITIGPNNVEELCTDKEKTCYSLPNIEERKLAEITAINIYNLANTKSYANAMLTFFENRCNYDNAKCGNYNNPQLPYGVYNLLKFAAEGHRLTLKIMRNQYSAEGMGGGSGANLSAYINTSGGWASIWQSYINENHRHWKNGGQYYNIWYHEIAHAVGMSHASGMTYGFADYFAKNYMPGITEQQTRTSRGTLKYPELVMDANLNDEKALNVSFANLGNNDISEVKIKIITACKWTFNTEYFPSKDNTGLTLSYDTPPKCPLFIRASTETSDNVATLKIAKTELSTSPRYKVGSNIFTVLSVSVLEPNDNGWAIRRSCELPGSNLATKSQYQELWDHLSDNNKLGELSVKVFLSRDEPLGYRIWKLTFDDDAMKSGHYWMTHKLGNDKALVCVSSAE</sequence>
<protein>
    <submittedName>
        <fullName evidence="1">Uncharacterized protein</fullName>
    </submittedName>
</protein>
<evidence type="ECO:0000313" key="2">
    <source>
        <dbReference type="Proteomes" id="UP000290287"/>
    </source>
</evidence>
<organism evidence="1 2">
    <name type="scientific">Veronia nyctiphanis</name>
    <dbReference type="NCBI Taxonomy" id="1278244"/>
    <lineage>
        <taxon>Bacteria</taxon>
        <taxon>Pseudomonadati</taxon>
        <taxon>Pseudomonadota</taxon>
        <taxon>Gammaproteobacteria</taxon>
        <taxon>Vibrionales</taxon>
        <taxon>Vibrionaceae</taxon>
        <taxon>Veronia</taxon>
    </lineage>
</organism>
<comment type="caution">
    <text evidence="1">The sequence shown here is derived from an EMBL/GenBank/DDBJ whole genome shotgun (WGS) entry which is preliminary data.</text>
</comment>
<name>A0A4Q0YZ39_9GAMM</name>
<keyword evidence="2" id="KW-1185">Reference proteome</keyword>
<reference evidence="1 2" key="1">
    <citation type="submission" date="2017-10" db="EMBL/GenBank/DDBJ databases">
        <title>Nyctiphanis sp. nov., isolated from the stomach of the euphausiid Nyctiphanes simplex (Hansen, 1911) in the Gulf of California.</title>
        <authorList>
            <person name="Gomez-Gil B."/>
            <person name="Aguilar-Mendez M."/>
            <person name="Lopez-Cortes A."/>
            <person name="Gomez-Gutierrez J."/>
            <person name="Roque A."/>
            <person name="Lang E."/>
            <person name="Gonzalez-Castillo A."/>
        </authorList>
    </citation>
    <scope>NUCLEOTIDE SEQUENCE [LARGE SCALE GENOMIC DNA]</scope>
    <source>
        <strain evidence="1 2">CAIM 600</strain>
    </source>
</reference>
<dbReference type="RefSeq" id="WP_129120949.1">
    <property type="nucleotide sequence ID" value="NZ_PEIB01000002.1"/>
</dbReference>
<gene>
    <name evidence="1" type="ORF">CS022_02505</name>
</gene>
<evidence type="ECO:0000313" key="1">
    <source>
        <dbReference type="EMBL" id="RXJ74479.1"/>
    </source>
</evidence>
<dbReference type="OrthoDB" id="6187627at2"/>
<proteinExistence type="predicted"/>
<accession>A0A4Q0YZ39</accession>
<dbReference type="AlphaFoldDB" id="A0A4Q0YZ39"/>